<gene>
    <name evidence="1" type="ordered locus">MTR_4g087940</name>
</gene>
<evidence type="ECO:0000313" key="3">
    <source>
        <dbReference type="Proteomes" id="UP000002051"/>
    </source>
</evidence>
<keyword evidence="3" id="KW-1185">Reference proteome</keyword>
<dbReference type="HOGENOM" id="CLU_2964333_0_0_1"/>
<proteinExistence type="predicted"/>
<name>G7JPQ4_MEDTR</name>
<evidence type="ECO:0000313" key="1">
    <source>
        <dbReference type="EMBL" id="AES90329.1"/>
    </source>
</evidence>
<organism evidence="1 3">
    <name type="scientific">Medicago truncatula</name>
    <name type="common">Barrel medic</name>
    <name type="synonym">Medicago tribuloides</name>
    <dbReference type="NCBI Taxonomy" id="3880"/>
    <lineage>
        <taxon>Eukaryota</taxon>
        <taxon>Viridiplantae</taxon>
        <taxon>Streptophyta</taxon>
        <taxon>Embryophyta</taxon>
        <taxon>Tracheophyta</taxon>
        <taxon>Spermatophyta</taxon>
        <taxon>Magnoliopsida</taxon>
        <taxon>eudicotyledons</taxon>
        <taxon>Gunneridae</taxon>
        <taxon>Pentapetalae</taxon>
        <taxon>rosids</taxon>
        <taxon>fabids</taxon>
        <taxon>Fabales</taxon>
        <taxon>Fabaceae</taxon>
        <taxon>Papilionoideae</taxon>
        <taxon>50 kb inversion clade</taxon>
        <taxon>NPAAA clade</taxon>
        <taxon>Hologalegina</taxon>
        <taxon>IRL clade</taxon>
        <taxon>Trifolieae</taxon>
        <taxon>Medicago</taxon>
    </lineage>
</organism>
<reference evidence="1 3" key="1">
    <citation type="journal article" date="2011" name="Nature">
        <title>The Medicago genome provides insight into the evolution of rhizobial symbioses.</title>
        <authorList>
            <person name="Young N.D."/>
            <person name="Debelle F."/>
            <person name="Oldroyd G.E."/>
            <person name="Geurts R."/>
            <person name="Cannon S.B."/>
            <person name="Udvardi M.K."/>
            <person name="Benedito V.A."/>
            <person name="Mayer K.F."/>
            <person name="Gouzy J."/>
            <person name="Schoof H."/>
            <person name="Van de Peer Y."/>
            <person name="Proost S."/>
            <person name="Cook D.R."/>
            <person name="Meyers B.C."/>
            <person name="Spannagl M."/>
            <person name="Cheung F."/>
            <person name="De Mita S."/>
            <person name="Krishnakumar V."/>
            <person name="Gundlach H."/>
            <person name="Zhou S."/>
            <person name="Mudge J."/>
            <person name="Bharti A.K."/>
            <person name="Murray J.D."/>
            <person name="Naoumkina M.A."/>
            <person name="Rosen B."/>
            <person name="Silverstein K.A."/>
            <person name="Tang H."/>
            <person name="Rombauts S."/>
            <person name="Zhao P.X."/>
            <person name="Zhou P."/>
            <person name="Barbe V."/>
            <person name="Bardou P."/>
            <person name="Bechner M."/>
            <person name="Bellec A."/>
            <person name="Berger A."/>
            <person name="Berges H."/>
            <person name="Bidwell S."/>
            <person name="Bisseling T."/>
            <person name="Choisne N."/>
            <person name="Couloux A."/>
            <person name="Denny R."/>
            <person name="Deshpande S."/>
            <person name="Dai X."/>
            <person name="Doyle J.J."/>
            <person name="Dudez A.M."/>
            <person name="Farmer A.D."/>
            <person name="Fouteau S."/>
            <person name="Franken C."/>
            <person name="Gibelin C."/>
            <person name="Gish J."/>
            <person name="Goldstein S."/>
            <person name="Gonzalez A.J."/>
            <person name="Green P.J."/>
            <person name="Hallab A."/>
            <person name="Hartog M."/>
            <person name="Hua A."/>
            <person name="Humphray S.J."/>
            <person name="Jeong D.H."/>
            <person name="Jing Y."/>
            <person name="Jocker A."/>
            <person name="Kenton S.M."/>
            <person name="Kim D.J."/>
            <person name="Klee K."/>
            <person name="Lai H."/>
            <person name="Lang C."/>
            <person name="Lin S."/>
            <person name="Macmil S.L."/>
            <person name="Magdelenat G."/>
            <person name="Matthews L."/>
            <person name="McCorrison J."/>
            <person name="Monaghan E.L."/>
            <person name="Mun J.H."/>
            <person name="Najar F.Z."/>
            <person name="Nicholson C."/>
            <person name="Noirot C."/>
            <person name="O'Bleness M."/>
            <person name="Paule C.R."/>
            <person name="Poulain J."/>
            <person name="Prion F."/>
            <person name="Qin B."/>
            <person name="Qu C."/>
            <person name="Retzel E.F."/>
            <person name="Riddle C."/>
            <person name="Sallet E."/>
            <person name="Samain S."/>
            <person name="Samson N."/>
            <person name="Sanders I."/>
            <person name="Saurat O."/>
            <person name="Scarpelli C."/>
            <person name="Schiex T."/>
            <person name="Segurens B."/>
            <person name="Severin A.J."/>
            <person name="Sherrier D.J."/>
            <person name="Shi R."/>
            <person name="Sims S."/>
            <person name="Singer S.R."/>
            <person name="Sinharoy S."/>
            <person name="Sterck L."/>
            <person name="Viollet A."/>
            <person name="Wang B.B."/>
            <person name="Wang K."/>
            <person name="Wang M."/>
            <person name="Wang X."/>
            <person name="Warfsmann J."/>
            <person name="Weissenbach J."/>
            <person name="White D.D."/>
            <person name="White J.D."/>
            <person name="Wiley G.B."/>
            <person name="Wincker P."/>
            <person name="Xing Y."/>
            <person name="Yang L."/>
            <person name="Yao Z."/>
            <person name="Ying F."/>
            <person name="Zhai J."/>
            <person name="Zhou L."/>
            <person name="Zuber A."/>
            <person name="Denarie J."/>
            <person name="Dixon R.A."/>
            <person name="May G.D."/>
            <person name="Schwartz D.C."/>
            <person name="Rogers J."/>
            <person name="Quetier F."/>
            <person name="Town C.D."/>
            <person name="Roe B.A."/>
        </authorList>
    </citation>
    <scope>NUCLEOTIDE SEQUENCE [LARGE SCALE GENOMIC DNA]</scope>
    <source>
        <strain evidence="1">A17</strain>
        <strain evidence="2 3">cv. Jemalong A17</strain>
    </source>
</reference>
<dbReference type="EMBL" id="CM001220">
    <property type="protein sequence ID" value="AES90329.1"/>
    <property type="molecule type" value="Genomic_DNA"/>
</dbReference>
<reference evidence="2" key="3">
    <citation type="submission" date="2015-04" db="UniProtKB">
        <authorList>
            <consortium name="EnsemblPlants"/>
        </authorList>
    </citation>
    <scope>IDENTIFICATION</scope>
    <source>
        <strain evidence="2">cv. Jemalong A17</strain>
    </source>
</reference>
<protein>
    <submittedName>
        <fullName evidence="1 2">Uncharacterized protein</fullName>
    </submittedName>
</protein>
<sequence length="59" mass="6625">MSLLIPTLSRQPSRQSLSVLLKHLLPHATMDLVHAKGDHLVNCIVKNYDISYIEAVMNV</sequence>
<dbReference type="AlphaFoldDB" id="G7JPQ4"/>
<accession>G7JPQ4</accession>
<dbReference type="Proteomes" id="UP000002051">
    <property type="component" value="Chromosome 4"/>
</dbReference>
<dbReference type="PaxDb" id="3880-AES90329"/>
<evidence type="ECO:0000313" key="2">
    <source>
        <dbReference type="EnsemblPlants" id="AES90329"/>
    </source>
</evidence>
<reference evidence="1 3" key="2">
    <citation type="journal article" date="2014" name="BMC Genomics">
        <title>An improved genome release (version Mt4.0) for the model legume Medicago truncatula.</title>
        <authorList>
            <person name="Tang H."/>
            <person name="Krishnakumar V."/>
            <person name="Bidwell S."/>
            <person name="Rosen B."/>
            <person name="Chan A."/>
            <person name="Zhou S."/>
            <person name="Gentzbittel L."/>
            <person name="Childs K.L."/>
            <person name="Yandell M."/>
            <person name="Gundlach H."/>
            <person name="Mayer K.F."/>
            <person name="Schwartz D.C."/>
            <person name="Town C.D."/>
        </authorList>
    </citation>
    <scope>GENOME REANNOTATION</scope>
    <source>
        <strain evidence="2 3">cv. Jemalong A17</strain>
    </source>
</reference>
<dbReference type="EnsemblPlants" id="AES90329">
    <property type="protein sequence ID" value="AES90329"/>
    <property type="gene ID" value="MTR_4g087940"/>
</dbReference>